<feature type="region of interest" description="Disordered" evidence="1">
    <location>
        <begin position="355"/>
        <end position="421"/>
    </location>
</feature>
<dbReference type="Pfam" id="PF11790">
    <property type="entry name" value="Glyco_hydro_cc"/>
    <property type="match status" value="1"/>
</dbReference>
<name>A0ABP9H5F0_9ACTN</name>
<organism evidence="4 5">
    <name type="scientific">Streptomonospora halophila</name>
    <dbReference type="NCBI Taxonomy" id="427369"/>
    <lineage>
        <taxon>Bacteria</taxon>
        <taxon>Bacillati</taxon>
        <taxon>Actinomycetota</taxon>
        <taxon>Actinomycetes</taxon>
        <taxon>Streptosporangiales</taxon>
        <taxon>Nocardiopsidaceae</taxon>
        <taxon>Streptomonospora</taxon>
    </lineage>
</organism>
<dbReference type="Gene3D" id="3.20.20.80">
    <property type="entry name" value="Glycosidases"/>
    <property type="match status" value="1"/>
</dbReference>
<proteinExistence type="predicted"/>
<comment type="caution">
    <text evidence="4">The sequence shown here is derived from an EMBL/GenBank/DDBJ whole genome shotgun (WGS) entry which is preliminary data.</text>
</comment>
<dbReference type="SUPFAM" id="SSF51445">
    <property type="entry name" value="(Trans)glycosidases"/>
    <property type="match status" value="1"/>
</dbReference>
<feature type="compositionally biased region" description="Basic and acidic residues" evidence="1">
    <location>
        <begin position="22"/>
        <end position="36"/>
    </location>
</feature>
<feature type="compositionally biased region" description="Low complexity" evidence="1">
    <location>
        <begin position="383"/>
        <end position="406"/>
    </location>
</feature>
<evidence type="ECO:0000259" key="2">
    <source>
        <dbReference type="Pfam" id="PF04542"/>
    </source>
</evidence>
<dbReference type="InterPro" id="IPR017853">
    <property type="entry name" value="GH"/>
</dbReference>
<accession>A0ABP9H5F0</accession>
<feature type="region of interest" description="Disordered" evidence="1">
    <location>
        <begin position="1"/>
        <end position="97"/>
    </location>
</feature>
<reference evidence="5" key="1">
    <citation type="journal article" date="2019" name="Int. J. Syst. Evol. Microbiol.">
        <title>The Global Catalogue of Microorganisms (GCM) 10K type strain sequencing project: providing services to taxonomists for standard genome sequencing and annotation.</title>
        <authorList>
            <consortium name="The Broad Institute Genomics Platform"/>
            <consortium name="The Broad Institute Genome Sequencing Center for Infectious Disease"/>
            <person name="Wu L."/>
            <person name="Ma J."/>
        </authorList>
    </citation>
    <scope>NUCLEOTIDE SEQUENCE [LARGE SCALE GENOMIC DNA]</scope>
    <source>
        <strain evidence="5">JCM 18123</strain>
    </source>
</reference>
<evidence type="ECO:0000313" key="5">
    <source>
        <dbReference type="Proteomes" id="UP001499993"/>
    </source>
</evidence>
<gene>
    <name evidence="4" type="ORF">GCM10023224_47990</name>
</gene>
<dbReference type="PANTHER" id="PTHR34154:SF14">
    <property type="entry name" value="ASL1-LIKE GLYCOSYL HYDROLASE CATALYTIC DOMAIN-CONTAINING PROTEIN"/>
    <property type="match status" value="1"/>
</dbReference>
<dbReference type="PANTHER" id="PTHR34154">
    <property type="entry name" value="ALKALI-SENSITIVE LINKAGE PROTEIN 1"/>
    <property type="match status" value="1"/>
</dbReference>
<feature type="compositionally biased region" description="Basic residues" evidence="1">
    <location>
        <begin position="407"/>
        <end position="420"/>
    </location>
</feature>
<evidence type="ECO:0000313" key="4">
    <source>
        <dbReference type="EMBL" id="GAA4956564.1"/>
    </source>
</evidence>
<feature type="domain" description="Asl1-like glycosyl hydrolase catalytic" evidence="3">
    <location>
        <begin position="532"/>
        <end position="754"/>
    </location>
</feature>
<evidence type="ECO:0000256" key="1">
    <source>
        <dbReference type="SAM" id="MobiDB-lite"/>
    </source>
</evidence>
<evidence type="ECO:0000259" key="3">
    <source>
        <dbReference type="Pfam" id="PF11790"/>
    </source>
</evidence>
<dbReference type="InterPro" id="IPR007627">
    <property type="entry name" value="RNA_pol_sigma70_r2"/>
</dbReference>
<protein>
    <recommendedName>
        <fullName evidence="6">RNA polymerase sigma factor, sigma-70 family</fullName>
    </recommendedName>
</protein>
<dbReference type="InterPro" id="IPR053183">
    <property type="entry name" value="ASL1"/>
</dbReference>
<dbReference type="Gene3D" id="1.10.1740.10">
    <property type="match status" value="1"/>
</dbReference>
<evidence type="ECO:0008006" key="6">
    <source>
        <dbReference type="Google" id="ProtNLM"/>
    </source>
</evidence>
<feature type="compositionally biased region" description="Low complexity" evidence="1">
    <location>
        <begin position="1"/>
        <end position="21"/>
    </location>
</feature>
<dbReference type="Proteomes" id="UP001499993">
    <property type="component" value="Unassembled WGS sequence"/>
</dbReference>
<feature type="compositionally biased region" description="Pro residues" evidence="1">
    <location>
        <begin position="476"/>
        <end position="505"/>
    </location>
</feature>
<dbReference type="InterPro" id="IPR024655">
    <property type="entry name" value="Asl1_glyco_hydro_catalytic"/>
</dbReference>
<dbReference type="InterPro" id="IPR013325">
    <property type="entry name" value="RNA_pol_sigma_r2"/>
</dbReference>
<dbReference type="InterPro" id="IPR014284">
    <property type="entry name" value="RNA_pol_sigma-70_dom"/>
</dbReference>
<dbReference type="NCBIfam" id="TIGR02937">
    <property type="entry name" value="sigma70-ECF"/>
    <property type="match status" value="1"/>
</dbReference>
<dbReference type="Pfam" id="PF04542">
    <property type="entry name" value="Sigma70_r2"/>
    <property type="match status" value="1"/>
</dbReference>
<dbReference type="SUPFAM" id="SSF88946">
    <property type="entry name" value="Sigma2 domain of RNA polymerase sigma factors"/>
    <property type="match status" value="1"/>
</dbReference>
<dbReference type="EMBL" id="BAABIK010000042">
    <property type="protein sequence ID" value="GAA4956564.1"/>
    <property type="molecule type" value="Genomic_DNA"/>
</dbReference>
<keyword evidence="5" id="KW-1185">Reference proteome</keyword>
<sequence length="758" mass="79745">MADAAPRWRLSAAAARSVSARGGRDRAAARTADRAVRRSAGTGRKSMAGFPLSPGHAPVSQGWNGVTGPCRSPSPPETSEGKRAMSHDPGPGPDPALVAAARDGDPEAVEALLSQSLPLVYNIVGRALDGHSDVDDVVQEALLRVVHGLGRLERPEAYRSWMVAITVRLIRDWMRARQRSRENLRSLPQAEHLPDASDFVSLTILRLNLTDQCREVAEATRWLDGEDRDLMSLWWLEETGQLDRAELADALGLSGRHAAMRVRRLKDRLDVGRGIVRALAARPSCAGLDEVAEGWDGEPSPLWRKRLDRHVRGCSRCGERTERLAPVEGLLRGLPLLAPPPELYRALADSALLGSPYPAEPAPDGASADDASADDAGAGGSEGAPADGTHSAPSPSGGAHAGAVPSARHRPHTPGLRRARPPAARRSILVAAGAGAVATGVLVAVAVADNTPVAPQSAAPAPGPMAVRESSAAPDSPSPSPSASPSAAPSPSPSAPPPSPSPTPGPETAEAVSSGGKGVAAWEFGGADAALRRSGADWYYTWSTAHPGVGSAAGAEFVPMIWGAESVTDQALAEAEAAGPHLLGFNEPDMAEQADMSVEQALDLWPRLEETGSTLGSPSVAYGADTEGGWLDRFMDGAEQRGHRVDFITVHWYGSDFRTDAAVQQLRGYLTAVHEKYGKPVWLTEYALIDFSGGTPRYPAPQEQAAFVSASAQMLSDLPFLKRYAWFGLGTDESGPTTALYRSGPTPTEMGRAFQAAP</sequence>
<feature type="domain" description="RNA polymerase sigma-70 region 2" evidence="2">
    <location>
        <begin position="114"/>
        <end position="179"/>
    </location>
</feature>
<feature type="compositionally biased region" description="Low complexity" evidence="1">
    <location>
        <begin position="362"/>
        <end position="376"/>
    </location>
</feature>
<feature type="region of interest" description="Disordered" evidence="1">
    <location>
        <begin position="454"/>
        <end position="516"/>
    </location>
</feature>